<organism evidence="3 4">
    <name type="scientific">Cereibacter azotoformans</name>
    <dbReference type="NCBI Taxonomy" id="43057"/>
    <lineage>
        <taxon>Bacteria</taxon>
        <taxon>Pseudomonadati</taxon>
        <taxon>Pseudomonadota</taxon>
        <taxon>Alphaproteobacteria</taxon>
        <taxon>Rhodobacterales</taxon>
        <taxon>Paracoccaceae</taxon>
        <taxon>Cereibacter</taxon>
    </lineage>
</organism>
<reference evidence="3 4" key="1">
    <citation type="submission" date="2018-04" db="EMBL/GenBank/DDBJ databases">
        <title>Genomic Encyclopedia of Type Strains, Phase III (KMG-III): the genomes of soil and plant-associated and newly described type strains.</title>
        <authorList>
            <person name="Whitman W."/>
        </authorList>
    </citation>
    <scope>NUCLEOTIDE SEQUENCE [LARGE SCALE GENOMIC DNA]</scope>
    <source>
        <strain evidence="3 4">KA25</strain>
    </source>
</reference>
<sequence>MKETHHFGLPVPGYRPQSDEAVAAVKGFKEIEERVLRMLDDLAVSDLAADGRWLAIGRTQLEQGFMAVNRAVFKPARAALPEDGGS</sequence>
<protein>
    <recommendedName>
        <fullName evidence="2">Acb2/Tad1 hairpin domain-containing protein</fullName>
    </recommendedName>
</protein>
<name>A0A2T5K716_9RHOB</name>
<proteinExistence type="predicted"/>
<dbReference type="GO" id="GO:0000166">
    <property type="term" value="F:nucleotide binding"/>
    <property type="evidence" value="ECO:0007669"/>
    <property type="project" value="UniProtKB-KW"/>
</dbReference>
<feature type="domain" description="Acb2/Tad1 hairpin" evidence="2">
    <location>
        <begin position="12"/>
        <end position="73"/>
    </location>
</feature>
<evidence type="ECO:0000256" key="1">
    <source>
        <dbReference type="ARBA" id="ARBA00022741"/>
    </source>
</evidence>
<dbReference type="InterPro" id="IPR056098">
    <property type="entry name" value="Acb2/Tad1_hairpin"/>
</dbReference>
<dbReference type="Pfam" id="PF24729">
    <property type="entry name" value="Acb2_Tad1_hairpin"/>
    <property type="match status" value="1"/>
</dbReference>
<dbReference type="Proteomes" id="UP000244060">
    <property type="component" value="Unassembled WGS sequence"/>
</dbReference>
<keyword evidence="1" id="KW-0547">Nucleotide-binding</keyword>
<evidence type="ECO:0000313" key="3">
    <source>
        <dbReference type="EMBL" id="PTR18210.1"/>
    </source>
</evidence>
<dbReference type="OrthoDB" id="7360772at2"/>
<evidence type="ECO:0000313" key="4">
    <source>
        <dbReference type="Proteomes" id="UP000244060"/>
    </source>
</evidence>
<dbReference type="EMBL" id="QAOT01000009">
    <property type="protein sequence ID" value="PTR18210.1"/>
    <property type="molecule type" value="Genomic_DNA"/>
</dbReference>
<accession>A0A2T5K716</accession>
<gene>
    <name evidence="3" type="ORF">C8J28_109170</name>
</gene>
<comment type="caution">
    <text evidence="3">The sequence shown here is derived from an EMBL/GenBank/DDBJ whole genome shotgun (WGS) entry which is preliminary data.</text>
</comment>
<dbReference type="AlphaFoldDB" id="A0A2T5K716"/>
<keyword evidence="4" id="KW-1185">Reference proteome</keyword>
<evidence type="ECO:0000259" key="2">
    <source>
        <dbReference type="Pfam" id="PF24729"/>
    </source>
</evidence>